<name>A0ABW1I3Q6_9PSEU</name>
<dbReference type="InterPro" id="IPR003615">
    <property type="entry name" value="HNH_nuc"/>
</dbReference>
<dbReference type="RefSeq" id="WP_379565336.1">
    <property type="nucleotide sequence ID" value="NZ_JBHSQK010000014.1"/>
</dbReference>
<gene>
    <name evidence="1" type="ORF">ACFQH9_08310</name>
</gene>
<dbReference type="CDD" id="cd00085">
    <property type="entry name" value="HNHc"/>
    <property type="match status" value="1"/>
</dbReference>
<evidence type="ECO:0000313" key="2">
    <source>
        <dbReference type="Proteomes" id="UP001596119"/>
    </source>
</evidence>
<evidence type="ECO:0008006" key="3">
    <source>
        <dbReference type="Google" id="ProtNLM"/>
    </source>
</evidence>
<reference evidence="2" key="1">
    <citation type="journal article" date="2019" name="Int. J. Syst. Evol. Microbiol.">
        <title>The Global Catalogue of Microorganisms (GCM) 10K type strain sequencing project: providing services to taxonomists for standard genome sequencing and annotation.</title>
        <authorList>
            <consortium name="The Broad Institute Genomics Platform"/>
            <consortium name="The Broad Institute Genome Sequencing Center for Infectious Disease"/>
            <person name="Wu L."/>
            <person name="Ma J."/>
        </authorList>
    </citation>
    <scope>NUCLEOTIDE SEQUENCE [LARGE SCALE GENOMIC DNA]</scope>
    <source>
        <strain evidence="2">CGMCC 4.7397</strain>
    </source>
</reference>
<dbReference type="Proteomes" id="UP001596119">
    <property type="component" value="Unassembled WGS sequence"/>
</dbReference>
<proteinExistence type="predicted"/>
<sequence length="220" mass="24520">MPRARRWTDEQLVDAVASSRTLSEVCRKLGLRPGKYDVLRRHIARLGLEAAHIPRSAVGAGGTARRSWTDEDLAAAVAASDSVSDLSRRLGYTPNGGVHRLLTGHIRRLGLDTSHFVGTRWPTTRPELVRKRPLSEILVAGSTCGTSNLRRRLIREGLKPAHCEECGLAEWRRVPLPLHLDHVNGDHTDNRLENLRILCPNCHAVTDTWCRRKTTSTEPA</sequence>
<protein>
    <recommendedName>
        <fullName evidence="3">HNH endonuclease</fullName>
    </recommendedName>
</protein>
<keyword evidence="2" id="KW-1185">Reference proteome</keyword>
<organism evidence="1 2">
    <name type="scientific">Pseudonocardia lutea</name>
    <dbReference type="NCBI Taxonomy" id="2172015"/>
    <lineage>
        <taxon>Bacteria</taxon>
        <taxon>Bacillati</taxon>
        <taxon>Actinomycetota</taxon>
        <taxon>Actinomycetes</taxon>
        <taxon>Pseudonocardiales</taxon>
        <taxon>Pseudonocardiaceae</taxon>
        <taxon>Pseudonocardia</taxon>
    </lineage>
</organism>
<evidence type="ECO:0000313" key="1">
    <source>
        <dbReference type="EMBL" id="MFC5948277.1"/>
    </source>
</evidence>
<accession>A0ABW1I3Q6</accession>
<dbReference type="EMBL" id="JBHSQK010000014">
    <property type="protein sequence ID" value="MFC5948277.1"/>
    <property type="molecule type" value="Genomic_DNA"/>
</dbReference>
<comment type="caution">
    <text evidence="1">The sequence shown here is derived from an EMBL/GenBank/DDBJ whole genome shotgun (WGS) entry which is preliminary data.</text>
</comment>